<dbReference type="STRING" id="1860102.ACCAA_1540002"/>
<organism evidence="1 2">
    <name type="scientific">Candidatus Accumulibacter aalborgensis</name>
    <dbReference type="NCBI Taxonomy" id="1860102"/>
    <lineage>
        <taxon>Bacteria</taxon>
        <taxon>Pseudomonadati</taxon>
        <taxon>Pseudomonadota</taxon>
        <taxon>Betaproteobacteria</taxon>
        <taxon>Candidatus Accumulibacter</taxon>
    </lineage>
</organism>
<sequence length="106" mass="11827">MSSSTWTPLAVSSEARDWRASIWRIVEAQHVASTMKIVDDAAEQDLLESLLETGKPPLPDPTDGLDYLLVSPGLPVWVPTGQGNRPRSIDKVNTRPRIARWTFVFN</sequence>
<gene>
    <name evidence="1" type="ORF">ACCAA_1540002</name>
</gene>
<name>A0A1A8XH64_9PROT</name>
<proteinExistence type="predicted"/>
<keyword evidence="2" id="KW-1185">Reference proteome</keyword>
<evidence type="ECO:0000313" key="2">
    <source>
        <dbReference type="Proteomes" id="UP000199169"/>
    </source>
</evidence>
<evidence type="ECO:0000313" key="1">
    <source>
        <dbReference type="EMBL" id="SBT04524.1"/>
    </source>
</evidence>
<dbReference type="EMBL" id="FLQX01000062">
    <property type="protein sequence ID" value="SBT04524.1"/>
    <property type="molecule type" value="Genomic_DNA"/>
</dbReference>
<dbReference type="Proteomes" id="UP000199169">
    <property type="component" value="Unassembled WGS sequence"/>
</dbReference>
<dbReference type="AlphaFoldDB" id="A0A1A8XH64"/>
<accession>A0A1A8XH64</accession>
<reference evidence="1 2" key="1">
    <citation type="submission" date="2016-06" db="EMBL/GenBank/DDBJ databases">
        <authorList>
            <person name="Kjaerup R.B."/>
            <person name="Dalgaard T.S."/>
            <person name="Juul-Madsen H.R."/>
        </authorList>
    </citation>
    <scope>NUCLEOTIDE SEQUENCE [LARGE SCALE GENOMIC DNA]</scope>
    <source>
        <strain evidence="1">3</strain>
    </source>
</reference>
<protein>
    <submittedName>
        <fullName evidence="1">Uncharacterized protein</fullName>
    </submittedName>
</protein>